<keyword evidence="2" id="KW-1185">Reference proteome</keyword>
<feature type="non-terminal residue" evidence="1">
    <location>
        <position position="1"/>
    </location>
</feature>
<dbReference type="AlphaFoldDB" id="A0A0L7KW03"/>
<reference evidence="1 2" key="1">
    <citation type="journal article" date="2015" name="Genome Biol. Evol.">
        <title>The genome of winter moth (Operophtera brumata) provides a genomic perspective on sexual dimorphism and phenology.</title>
        <authorList>
            <person name="Derks M.F."/>
            <person name="Smit S."/>
            <person name="Salis L."/>
            <person name="Schijlen E."/>
            <person name="Bossers A."/>
            <person name="Mateman C."/>
            <person name="Pijl A.S."/>
            <person name="de Ridder D."/>
            <person name="Groenen M.A."/>
            <person name="Visser M.E."/>
            <person name="Megens H.J."/>
        </authorList>
    </citation>
    <scope>NUCLEOTIDE SEQUENCE [LARGE SCALE GENOMIC DNA]</scope>
    <source>
        <strain evidence="1">WM2013NL</strain>
        <tissue evidence="1">Head and thorax</tissue>
    </source>
</reference>
<gene>
    <name evidence="1" type="ORF">OBRU01_20501</name>
</gene>
<evidence type="ECO:0000313" key="1">
    <source>
        <dbReference type="EMBL" id="KOB67413.1"/>
    </source>
</evidence>
<comment type="caution">
    <text evidence="1">The sequence shown here is derived from an EMBL/GenBank/DDBJ whole genome shotgun (WGS) entry which is preliminary data.</text>
</comment>
<accession>A0A0L7KW03</accession>
<name>A0A0L7KW03_OPEBR</name>
<organism evidence="1 2">
    <name type="scientific">Operophtera brumata</name>
    <name type="common">Winter moth</name>
    <name type="synonym">Phalaena brumata</name>
    <dbReference type="NCBI Taxonomy" id="104452"/>
    <lineage>
        <taxon>Eukaryota</taxon>
        <taxon>Metazoa</taxon>
        <taxon>Ecdysozoa</taxon>
        <taxon>Arthropoda</taxon>
        <taxon>Hexapoda</taxon>
        <taxon>Insecta</taxon>
        <taxon>Pterygota</taxon>
        <taxon>Neoptera</taxon>
        <taxon>Endopterygota</taxon>
        <taxon>Lepidoptera</taxon>
        <taxon>Glossata</taxon>
        <taxon>Ditrysia</taxon>
        <taxon>Geometroidea</taxon>
        <taxon>Geometridae</taxon>
        <taxon>Larentiinae</taxon>
        <taxon>Operophtera</taxon>
    </lineage>
</organism>
<protein>
    <submittedName>
        <fullName evidence="1">Uncharacterized protein</fullName>
    </submittedName>
</protein>
<sequence>LPDETTTHLSNPHIPKTIGIAKSFLDKLVSCHVVYPNGATYEAFPTNNLLHDEITFESAVEPFNSCGIGFRNAPPTLSGTYELISVVDHSADNSRSMTRQKFHLTFYYSDTWTIRSTDHYTFLTNQLIGKTMTIPKSFLDTLESCHVIFPNGVVYEAYPKDNTPHDTVFFLTAAQPFTSCAIGFRGAPTTLSGTYELMSLVNHRADSSQSLTRQRFHLTLVEIDPWNGEANN</sequence>
<dbReference type="EMBL" id="JTDY01005061">
    <property type="protein sequence ID" value="KOB67413.1"/>
    <property type="molecule type" value="Genomic_DNA"/>
</dbReference>
<evidence type="ECO:0000313" key="2">
    <source>
        <dbReference type="Proteomes" id="UP000037510"/>
    </source>
</evidence>
<dbReference type="Proteomes" id="UP000037510">
    <property type="component" value="Unassembled WGS sequence"/>
</dbReference>
<feature type="non-terminal residue" evidence="1">
    <location>
        <position position="232"/>
    </location>
</feature>
<proteinExistence type="predicted"/>